<reference evidence="2 3" key="1">
    <citation type="submission" date="2023-04" db="EMBL/GenBank/DDBJ databases">
        <title>Klugiella caeni sp. nov. isolated from the sludge of biochemical tank.</title>
        <authorList>
            <person name="Geng K."/>
        </authorList>
    </citation>
    <scope>NUCLEOTIDE SEQUENCE [LARGE SCALE GENOMIC DNA]</scope>
    <source>
        <strain evidence="2 3">YN-L-19</strain>
    </source>
</reference>
<dbReference type="AlphaFoldDB" id="A0AAW6T355"/>
<evidence type="ECO:0000313" key="3">
    <source>
        <dbReference type="Proteomes" id="UP001321506"/>
    </source>
</evidence>
<gene>
    <name evidence="2" type="ORF">QF206_02685</name>
</gene>
<accession>A0AAW6T355</accession>
<sequence length="105" mass="11774">MSPDSSETREAGAARTDLDAWVTEFERLERSLDDEHGLFSGWEPPASLVPIPESLRARAERLLARQEQRLSELQTRAEDVKKHLRALNTVPPAKEHAAVFLDVTG</sequence>
<evidence type="ECO:0000313" key="2">
    <source>
        <dbReference type="EMBL" id="MDI2097874.1"/>
    </source>
</evidence>
<name>A0AAW6T355_9MICO</name>
<keyword evidence="1" id="KW-0175">Coiled coil</keyword>
<comment type="caution">
    <text evidence="2">The sequence shown here is derived from an EMBL/GenBank/DDBJ whole genome shotgun (WGS) entry which is preliminary data.</text>
</comment>
<evidence type="ECO:0000256" key="1">
    <source>
        <dbReference type="SAM" id="Coils"/>
    </source>
</evidence>
<dbReference type="RefSeq" id="WP_281487650.1">
    <property type="nucleotide sequence ID" value="NZ_JASATX010000001.1"/>
</dbReference>
<organism evidence="2 3">
    <name type="scientific">Ruicaihuangia caeni</name>
    <dbReference type="NCBI Taxonomy" id="3042517"/>
    <lineage>
        <taxon>Bacteria</taxon>
        <taxon>Bacillati</taxon>
        <taxon>Actinomycetota</taxon>
        <taxon>Actinomycetes</taxon>
        <taxon>Micrococcales</taxon>
        <taxon>Microbacteriaceae</taxon>
        <taxon>Ruicaihuangia</taxon>
    </lineage>
</organism>
<dbReference type="Proteomes" id="UP001321506">
    <property type="component" value="Unassembled WGS sequence"/>
</dbReference>
<dbReference type="EMBL" id="JASATX010000001">
    <property type="protein sequence ID" value="MDI2097874.1"/>
    <property type="molecule type" value="Genomic_DNA"/>
</dbReference>
<keyword evidence="3" id="KW-1185">Reference proteome</keyword>
<protein>
    <submittedName>
        <fullName evidence="2">Uncharacterized protein</fullName>
    </submittedName>
</protein>
<proteinExistence type="predicted"/>
<feature type="coiled-coil region" evidence="1">
    <location>
        <begin position="56"/>
        <end position="90"/>
    </location>
</feature>